<sequence>MFYLCKLYKYYLRKRRTRLLKGKVDIHPSAILLDSAYFDYRTEEESKRIFIDEESMIGCNFIFESDSGVIKIGKRTFINAGTNIISINEIEIGDDVTIGWNIYIYDHDSHSLDYRFRKDDIERQREDFYANRNFIFSKDWSTVKSAPVKICNKVWIGFNAIILKGVTIGEGAIVAAGAVVTKDVPAWTVVAGNPATIVKKIEH</sequence>
<evidence type="ECO:0000313" key="4">
    <source>
        <dbReference type="EMBL" id="MTT75383.1"/>
    </source>
</evidence>
<dbReference type="CDD" id="cd04647">
    <property type="entry name" value="LbH_MAT_like"/>
    <property type="match status" value="1"/>
</dbReference>
<dbReference type="AlphaFoldDB" id="A0A7X2XFY0"/>
<dbReference type="RefSeq" id="WP_149877368.1">
    <property type="nucleotide sequence ID" value="NZ_CAUDCT010000002.1"/>
</dbReference>
<evidence type="ECO:0000313" key="5">
    <source>
        <dbReference type="EMBL" id="MTU03516.1"/>
    </source>
</evidence>
<comment type="similarity">
    <text evidence="1">Belongs to the transferase hexapeptide repeat family.</text>
</comment>
<dbReference type="GO" id="GO:0005829">
    <property type="term" value="C:cytosol"/>
    <property type="evidence" value="ECO:0007669"/>
    <property type="project" value="TreeGrafter"/>
</dbReference>
<proteinExistence type="inferred from homology"/>
<dbReference type="Pfam" id="PF00132">
    <property type="entry name" value="Hexapep"/>
    <property type="match status" value="1"/>
</dbReference>
<accession>A0A7X2XFY0</accession>
<dbReference type="InterPro" id="IPR011004">
    <property type="entry name" value="Trimer_LpxA-like_sf"/>
</dbReference>
<dbReference type="EMBL" id="WNBM01000001">
    <property type="protein sequence ID" value="MTT75383.1"/>
    <property type="molecule type" value="Genomic_DNA"/>
</dbReference>
<dbReference type="PANTHER" id="PTHR23416:SF23">
    <property type="entry name" value="ACETYLTRANSFERASE C18B11.09C-RELATED"/>
    <property type="match status" value="1"/>
</dbReference>
<dbReference type="InterPro" id="IPR001451">
    <property type="entry name" value="Hexapep"/>
</dbReference>
<keyword evidence="3" id="KW-0677">Repeat</keyword>
<keyword evidence="4" id="KW-0012">Acyltransferase</keyword>
<dbReference type="InterPro" id="IPR018357">
    <property type="entry name" value="Hexapep_transf_CS"/>
</dbReference>
<dbReference type="PANTHER" id="PTHR23416">
    <property type="entry name" value="SIALIC ACID SYNTHASE-RELATED"/>
    <property type="match status" value="1"/>
</dbReference>
<evidence type="ECO:0000313" key="7">
    <source>
        <dbReference type="Proteomes" id="UP000484547"/>
    </source>
</evidence>
<organism evidence="4 7">
    <name type="scientific">Phascolarctobacterium faecium</name>
    <dbReference type="NCBI Taxonomy" id="33025"/>
    <lineage>
        <taxon>Bacteria</taxon>
        <taxon>Bacillati</taxon>
        <taxon>Bacillota</taxon>
        <taxon>Negativicutes</taxon>
        <taxon>Acidaminococcales</taxon>
        <taxon>Acidaminococcaceae</taxon>
        <taxon>Phascolarctobacterium</taxon>
    </lineage>
</organism>
<protein>
    <submittedName>
        <fullName evidence="4">Acyltransferase</fullName>
    </submittedName>
</protein>
<dbReference type="Gene3D" id="2.160.10.10">
    <property type="entry name" value="Hexapeptide repeat proteins"/>
    <property type="match status" value="1"/>
</dbReference>
<evidence type="ECO:0000256" key="2">
    <source>
        <dbReference type="ARBA" id="ARBA00022679"/>
    </source>
</evidence>
<dbReference type="EMBL" id="WNBW01000001">
    <property type="protein sequence ID" value="MTU03516.1"/>
    <property type="molecule type" value="Genomic_DNA"/>
</dbReference>
<name>A0A7X2XFY0_9FIRM</name>
<evidence type="ECO:0000313" key="6">
    <source>
        <dbReference type="Proteomes" id="UP000443070"/>
    </source>
</evidence>
<evidence type="ECO:0000256" key="1">
    <source>
        <dbReference type="ARBA" id="ARBA00007274"/>
    </source>
</evidence>
<dbReference type="Pfam" id="PF14602">
    <property type="entry name" value="Hexapep_2"/>
    <property type="match status" value="1"/>
</dbReference>
<dbReference type="Proteomes" id="UP000443070">
    <property type="component" value="Unassembled WGS sequence"/>
</dbReference>
<keyword evidence="6" id="KW-1185">Reference proteome</keyword>
<dbReference type="SUPFAM" id="SSF51161">
    <property type="entry name" value="Trimeric LpxA-like enzymes"/>
    <property type="match status" value="1"/>
</dbReference>
<gene>
    <name evidence="4" type="ORF">GMD11_03735</name>
    <name evidence="5" type="ORF">GMD18_03740</name>
</gene>
<dbReference type="Proteomes" id="UP000484547">
    <property type="component" value="Unassembled WGS sequence"/>
</dbReference>
<dbReference type="OrthoDB" id="9812571at2"/>
<reference evidence="6 7" key="1">
    <citation type="journal article" date="2019" name="Nat. Med.">
        <title>A library of human gut bacterial isolates paired with longitudinal multiomics data enables mechanistic microbiome research.</title>
        <authorList>
            <person name="Poyet M."/>
            <person name="Groussin M."/>
            <person name="Gibbons S.M."/>
            <person name="Avila-Pacheco J."/>
            <person name="Jiang X."/>
            <person name="Kearney S.M."/>
            <person name="Perrotta A.R."/>
            <person name="Berdy B."/>
            <person name="Zhao S."/>
            <person name="Lieberman T.D."/>
            <person name="Swanson P.K."/>
            <person name="Smith M."/>
            <person name="Roesemann S."/>
            <person name="Alexander J.E."/>
            <person name="Rich S.A."/>
            <person name="Livny J."/>
            <person name="Vlamakis H."/>
            <person name="Clish C."/>
            <person name="Bullock K."/>
            <person name="Deik A."/>
            <person name="Scott J."/>
            <person name="Pierce K.A."/>
            <person name="Xavier R.J."/>
            <person name="Alm E.J."/>
        </authorList>
    </citation>
    <scope>NUCLEOTIDE SEQUENCE [LARGE SCALE GENOMIC DNA]</scope>
    <source>
        <strain evidence="4 7">BIOML-A13</strain>
        <strain evidence="5 6">BIOML-A3</strain>
    </source>
</reference>
<comment type="caution">
    <text evidence="4">The sequence shown here is derived from an EMBL/GenBank/DDBJ whole genome shotgun (WGS) entry which is preliminary data.</text>
</comment>
<dbReference type="GO" id="GO:0008374">
    <property type="term" value="F:O-acyltransferase activity"/>
    <property type="evidence" value="ECO:0007669"/>
    <property type="project" value="TreeGrafter"/>
</dbReference>
<dbReference type="InterPro" id="IPR051159">
    <property type="entry name" value="Hexapeptide_acetyltransf"/>
</dbReference>
<dbReference type="PROSITE" id="PS00101">
    <property type="entry name" value="HEXAPEP_TRANSFERASES"/>
    <property type="match status" value="1"/>
</dbReference>
<evidence type="ECO:0000256" key="3">
    <source>
        <dbReference type="ARBA" id="ARBA00022737"/>
    </source>
</evidence>
<keyword evidence="2 4" id="KW-0808">Transferase</keyword>